<evidence type="ECO:0000313" key="2">
    <source>
        <dbReference type="Proteomes" id="UP000192746"/>
    </source>
</evidence>
<dbReference type="Proteomes" id="UP000192746">
    <property type="component" value="Unassembled WGS sequence"/>
</dbReference>
<evidence type="ECO:0000313" key="1">
    <source>
        <dbReference type="EMBL" id="ORL45405.1"/>
    </source>
</evidence>
<accession>A0A1Y1T4A4</accession>
<name>A0A1Y1T4A4_9FLAO</name>
<protein>
    <submittedName>
        <fullName evidence="1">Uncharacterized protein</fullName>
    </submittedName>
</protein>
<keyword evidence="2" id="KW-1185">Reference proteome</keyword>
<dbReference type="EMBL" id="ARYN01000009">
    <property type="protein sequence ID" value="ORL45405.1"/>
    <property type="molecule type" value="Genomic_DNA"/>
</dbReference>
<dbReference type="STRING" id="1185767.IIF7_11303"/>
<proteinExistence type="predicted"/>
<dbReference type="AlphaFoldDB" id="A0A1Y1T4A4"/>
<comment type="caution">
    <text evidence="1">The sequence shown here is derived from an EMBL/GenBank/DDBJ whole genome shotgun (WGS) entry which is preliminary data.</text>
</comment>
<sequence length="189" mass="21842">MAKNEKFKIKENELNYVVYQTINTLTQQIYYGVFSFNPAFPKDRYRYENYIGQGITHPSQLDHLKKTEFLTNVQQYGYQSFKRNDILITTSEKEAYTKEIELLNENFLANPLSLNQRGGGKNGKWSFRAKHRKSVGSMLGKNGNAKPVKCSESGKIYSCIKEASLKLKMNYYNLRIALKQGTHPTLNYA</sequence>
<reference evidence="1 2" key="1">
    <citation type="submission" date="2013-04" db="EMBL/GenBank/DDBJ databases">
        <title>Zunongwangia sp. 22II14-10F7 Genome Sequencing.</title>
        <authorList>
            <person name="Lai Q."/>
            <person name="Shao Z."/>
        </authorList>
    </citation>
    <scope>NUCLEOTIDE SEQUENCE [LARGE SCALE GENOMIC DNA]</scope>
    <source>
        <strain evidence="1 2">22II14-10F7</strain>
    </source>
</reference>
<dbReference type="RefSeq" id="WP_084841800.1">
    <property type="nucleotide sequence ID" value="NZ_ARYN01000009.1"/>
</dbReference>
<gene>
    <name evidence="1" type="ORF">IIF7_11303</name>
</gene>
<organism evidence="1 2">
    <name type="scientific">Zunongwangia atlantica 22II14-10F7</name>
    <dbReference type="NCBI Taxonomy" id="1185767"/>
    <lineage>
        <taxon>Bacteria</taxon>
        <taxon>Pseudomonadati</taxon>
        <taxon>Bacteroidota</taxon>
        <taxon>Flavobacteriia</taxon>
        <taxon>Flavobacteriales</taxon>
        <taxon>Flavobacteriaceae</taxon>
        <taxon>Zunongwangia</taxon>
    </lineage>
</organism>